<keyword evidence="3" id="KW-0863">Zinc-finger</keyword>
<feature type="domain" description="PHD-type" evidence="6">
    <location>
        <begin position="110"/>
        <end position="236"/>
    </location>
</feature>
<dbReference type="Pfam" id="PF13771">
    <property type="entry name" value="zf-HC5HC2H"/>
    <property type="match status" value="1"/>
</dbReference>
<protein>
    <recommendedName>
        <fullName evidence="6">PHD-type domain-containing protein</fullName>
    </recommendedName>
</protein>
<dbReference type="InterPro" id="IPR034732">
    <property type="entry name" value="EPHD"/>
</dbReference>
<evidence type="ECO:0000313" key="8">
    <source>
        <dbReference type="Proteomes" id="UP000694546"/>
    </source>
</evidence>
<dbReference type="Ensembl" id="ENSGMOT00000072579.1">
    <property type="protein sequence ID" value="ENSGMOP00000051961.1"/>
    <property type="gene ID" value="ENSGMOG00000033962.1"/>
</dbReference>
<feature type="compositionally biased region" description="Acidic residues" evidence="5">
    <location>
        <begin position="60"/>
        <end position="75"/>
    </location>
</feature>
<dbReference type="PANTHER" id="PTHR14955:SF8">
    <property type="entry name" value="SI:CH211-165G14.1-RELATED"/>
    <property type="match status" value="1"/>
</dbReference>
<dbReference type="GeneTree" id="ENSGT00940000156922"/>
<evidence type="ECO:0000256" key="3">
    <source>
        <dbReference type="ARBA" id="ARBA00022771"/>
    </source>
</evidence>
<evidence type="ECO:0000256" key="5">
    <source>
        <dbReference type="SAM" id="MobiDB-lite"/>
    </source>
</evidence>
<dbReference type="InterPro" id="IPR013083">
    <property type="entry name" value="Znf_RING/FYVE/PHD"/>
</dbReference>
<evidence type="ECO:0000256" key="4">
    <source>
        <dbReference type="ARBA" id="ARBA00022833"/>
    </source>
</evidence>
<dbReference type="GO" id="GO:0005634">
    <property type="term" value="C:nucleus"/>
    <property type="evidence" value="ECO:0007669"/>
    <property type="project" value="TreeGrafter"/>
</dbReference>
<dbReference type="InterPro" id="IPR052440">
    <property type="entry name" value="Trans_Reg/Chrom_Remod"/>
</dbReference>
<dbReference type="AlphaFoldDB" id="A0A8C5BTL9"/>
<proteinExistence type="predicted"/>
<dbReference type="PROSITE" id="PS51805">
    <property type="entry name" value="EPHD"/>
    <property type="match status" value="1"/>
</dbReference>
<organism evidence="7 8">
    <name type="scientific">Gadus morhua</name>
    <name type="common">Atlantic cod</name>
    <dbReference type="NCBI Taxonomy" id="8049"/>
    <lineage>
        <taxon>Eukaryota</taxon>
        <taxon>Metazoa</taxon>
        <taxon>Chordata</taxon>
        <taxon>Craniata</taxon>
        <taxon>Vertebrata</taxon>
        <taxon>Euteleostomi</taxon>
        <taxon>Actinopterygii</taxon>
        <taxon>Neopterygii</taxon>
        <taxon>Teleostei</taxon>
        <taxon>Neoteleostei</taxon>
        <taxon>Acanthomorphata</taxon>
        <taxon>Zeiogadaria</taxon>
        <taxon>Gadariae</taxon>
        <taxon>Gadiformes</taxon>
        <taxon>Gadoidei</taxon>
        <taxon>Gadidae</taxon>
        <taxon>Gadus</taxon>
    </lineage>
</organism>
<sequence length="247" mass="26180">GGHGPEHLPQRHRRPLVCCLCGASANATGLGDLNGPYYPDGYRATGKTKASASGPKANAEEEGGGGGEEEEESSDSDSSVSSCSMRGAGGRQRARPPPGSWPQRGAVPPQPTEGPAAKQARMEGGGGLEAVDWYSPPVVPHEPCEYWLHEDCCVWAAGVFLVKGKVYGLEEAVKVAQATTCSGCRRPGATLGCLLKGCPSKYHYRCALEAGKTAIRGHNLNCFLSICSAFICFITSFKEVIYNFYHN</sequence>
<reference evidence="7" key="2">
    <citation type="submission" date="2025-09" db="UniProtKB">
        <authorList>
            <consortium name="Ensembl"/>
        </authorList>
    </citation>
    <scope>IDENTIFICATION</scope>
</reference>
<feature type="region of interest" description="Disordered" evidence="5">
    <location>
        <begin position="46"/>
        <end position="123"/>
    </location>
</feature>
<reference evidence="7" key="1">
    <citation type="submission" date="2025-08" db="UniProtKB">
        <authorList>
            <consortium name="Ensembl"/>
        </authorList>
    </citation>
    <scope>IDENTIFICATION</scope>
</reference>
<dbReference type="Proteomes" id="UP000694546">
    <property type="component" value="Chromosome 18"/>
</dbReference>
<keyword evidence="1" id="KW-0597">Phosphoprotein</keyword>
<evidence type="ECO:0000259" key="6">
    <source>
        <dbReference type="PROSITE" id="PS51805"/>
    </source>
</evidence>
<feature type="compositionally biased region" description="Low complexity" evidence="5">
    <location>
        <begin position="76"/>
        <end position="86"/>
    </location>
</feature>
<dbReference type="OMA" id="WLHEDCC"/>
<keyword evidence="8" id="KW-1185">Reference proteome</keyword>
<dbReference type="PANTHER" id="PTHR14955">
    <property type="entry name" value="RETINOIC ACID INDUCED 1/TRANSCRIPTION FACTOR 20"/>
    <property type="match status" value="1"/>
</dbReference>
<name>A0A8C5BTL9_GADMO</name>
<keyword evidence="2" id="KW-0479">Metal-binding</keyword>
<evidence type="ECO:0000313" key="7">
    <source>
        <dbReference type="Ensembl" id="ENSGMOP00000051961.1"/>
    </source>
</evidence>
<dbReference type="GO" id="GO:0008270">
    <property type="term" value="F:zinc ion binding"/>
    <property type="evidence" value="ECO:0007669"/>
    <property type="project" value="UniProtKB-KW"/>
</dbReference>
<dbReference type="Gene3D" id="3.30.40.10">
    <property type="entry name" value="Zinc/RING finger domain, C3HC4 (zinc finger)"/>
    <property type="match status" value="1"/>
</dbReference>
<evidence type="ECO:0000256" key="1">
    <source>
        <dbReference type="ARBA" id="ARBA00022553"/>
    </source>
</evidence>
<accession>A0A8C5BTL9</accession>
<evidence type="ECO:0000256" key="2">
    <source>
        <dbReference type="ARBA" id="ARBA00022723"/>
    </source>
</evidence>
<keyword evidence="4" id="KW-0862">Zinc</keyword>
<dbReference type="GO" id="GO:0006357">
    <property type="term" value="P:regulation of transcription by RNA polymerase II"/>
    <property type="evidence" value="ECO:0007669"/>
    <property type="project" value="TreeGrafter"/>
</dbReference>